<organism evidence="6 7">
    <name type="scientific">Piloderma croceum (strain F 1598)</name>
    <dbReference type="NCBI Taxonomy" id="765440"/>
    <lineage>
        <taxon>Eukaryota</taxon>
        <taxon>Fungi</taxon>
        <taxon>Dikarya</taxon>
        <taxon>Basidiomycota</taxon>
        <taxon>Agaricomycotina</taxon>
        <taxon>Agaricomycetes</taxon>
        <taxon>Agaricomycetidae</taxon>
        <taxon>Atheliales</taxon>
        <taxon>Atheliaceae</taxon>
        <taxon>Piloderma</taxon>
    </lineage>
</organism>
<sequence length="154" mass="17241">IGTVLFRLYDEVVPMTADNFRMLATGQQGYGYHGMVLSCVILGFLIQGGDCDNGSVFDGVSLFIPWGRNFTMKHCTKGLLSMVNFWKDSNASQFFIHMNVNCFLDGSNVVFGQFISNLFVNLLTYIYRRGSQSCKYGRLTQDGTDGRCGQCFES</sequence>
<dbReference type="InterPro" id="IPR029000">
    <property type="entry name" value="Cyclophilin-like_dom_sf"/>
</dbReference>
<dbReference type="Proteomes" id="UP000054166">
    <property type="component" value="Unassembled WGS sequence"/>
</dbReference>
<dbReference type="PANTHER" id="PTHR11071">
    <property type="entry name" value="PEPTIDYL-PROLYL CIS-TRANS ISOMERASE"/>
    <property type="match status" value="1"/>
</dbReference>
<dbReference type="GO" id="GO:0006457">
    <property type="term" value="P:protein folding"/>
    <property type="evidence" value="ECO:0007669"/>
    <property type="project" value="TreeGrafter"/>
</dbReference>
<dbReference type="Pfam" id="PF00160">
    <property type="entry name" value="Pro_isomerase"/>
    <property type="match status" value="1"/>
</dbReference>
<dbReference type="GO" id="GO:0016018">
    <property type="term" value="F:cyclosporin A binding"/>
    <property type="evidence" value="ECO:0007669"/>
    <property type="project" value="TreeGrafter"/>
</dbReference>
<protein>
    <recommendedName>
        <fullName evidence="4">Peptidyl-prolyl cis-trans isomerase</fullName>
        <shortName evidence="4">PPIase</shortName>
        <ecNumber evidence="4">5.2.1.8</ecNumber>
    </recommendedName>
</protein>
<dbReference type="AlphaFoldDB" id="A0A0C3AH44"/>
<gene>
    <name evidence="6" type="ORF">PILCRDRAFT_81382</name>
</gene>
<keyword evidence="2 4" id="KW-0697">Rotamase</keyword>
<evidence type="ECO:0000256" key="4">
    <source>
        <dbReference type="RuleBase" id="RU363019"/>
    </source>
</evidence>
<comment type="function">
    <text evidence="4">PPIases accelerate the folding of proteins. It catalyzes the cis-trans isomerization of proline imidic peptide bonds in oligopeptides.</text>
</comment>
<dbReference type="HOGENOM" id="CLU_012062_4_5_1"/>
<accession>A0A0C3AH44</accession>
<keyword evidence="7" id="KW-1185">Reference proteome</keyword>
<feature type="non-terminal residue" evidence="6">
    <location>
        <position position="1"/>
    </location>
</feature>
<dbReference type="InterPro" id="IPR002130">
    <property type="entry name" value="Cyclophilin-type_PPIase_dom"/>
</dbReference>
<name>A0A0C3AH44_PILCF</name>
<reference evidence="6 7" key="1">
    <citation type="submission" date="2014-04" db="EMBL/GenBank/DDBJ databases">
        <authorList>
            <consortium name="DOE Joint Genome Institute"/>
            <person name="Kuo A."/>
            <person name="Tarkka M."/>
            <person name="Buscot F."/>
            <person name="Kohler A."/>
            <person name="Nagy L.G."/>
            <person name="Floudas D."/>
            <person name="Copeland A."/>
            <person name="Barry K.W."/>
            <person name="Cichocki N."/>
            <person name="Veneault-Fourrey C."/>
            <person name="LaButti K."/>
            <person name="Lindquist E.A."/>
            <person name="Lipzen A."/>
            <person name="Lundell T."/>
            <person name="Morin E."/>
            <person name="Murat C."/>
            <person name="Sun H."/>
            <person name="Tunlid A."/>
            <person name="Henrissat B."/>
            <person name="Grigoriev I.V."/>
            <person name="Hibbett D.S."/>
            <person name="Martin F."/>
            <person name="Nordberg H.P."/>
            <person name="Cantor M.N."/>
            <person name="Hua S.X."/>
        </authorList>
    </citation>
    <scope>NUCLEOTIDE SEQUENCE [LARGE SCALE GENOMIC DNA]</scope>
    <source>
        <strain evidence="6 7">F 1598</strain>
    </source>
</reference>
<dbReference type="GO" id="GO:0005737">
    <property type="term" value="C:cytoplasm"/>
    <property type="evidence" value="ECO:0007669"/>
    <property type="project" value="TreeGrafter"/>
</dbReference>
<comment type="catalytic activity">
    <reaction evidence="1 4">
        <text>[protein]-peptidylproline (omega=180) = [protein]-peptidylproline (omega=0)</text>
        <dbReference type="Rhea" id="RHEA:16237"/>
        <dbReference type="Rhea" id="RHEA-COMP:10747"/>
        <dbReference type="Rhea" id="RHEA-COMP:10748"/>
        <dbReference type="ChEBI" id="CHEBI:83833"/>
        <dbReference type="ChEBI" id="CHEBI:83834"/>
        <dbReference type="EC" id="5.2.1.8"/>
    </reaction>
</comment>
<evidence type="ECO:0000256" key="1">
    <source>
        <dbReference type="ARBA" id="ARBA00000971"/>
    </source>
</evidence>
<dbReference type="EMBL" id="KN833092">
    <property type="protein sequence ID" value="KIM73103.1"/>
    <property type="molecule type" value="Genomic_DNA"/>
</dbReference>
<evidence type="ECO:0000256" key="3">
    <source>
        <dbReference type="ARBA" id="ARBA00023235"/>
    </source>
</evidence>
<evidence type="ECO:0000313" key="6">
    <source>
        <dbReference type="EMBL" id="KIM73103.1"/>
    </source>
</evidence>
<proteinExistence type="inferred from homology"/>
<reference evidence="7" key="2">
    <citation type="submission" date="2015-01" db="EMBL/GenBank/DDBJ databases">
        <title>Evolutionary Origins and Diversification of the Mycorrhizal Mutualists.</title>
        <authorList>
            <consortium name="DOE Joint Genome Institute"/>
            <consortium name="Mycorrhizal Genomics Consortium"/>
            <person name="Kohler A."/>
            <person name="Kuo A."/>
            <person name="Nagy L.G."/>
            <person name="Floudas D."/>
            <person name="Copeland A."/>
            <person name="Barry K.W."/>
            <person name="Cichocki N."/>
            <person name="Veneault-Fourrey C."/>
            <person name="LaButti K."/>
            <person name="Lindquist E.A."/>
            <person name="Lipzen A."/>
            <person name="Lundell T."/>
            <person name="Morin E."/>
            <person name="Murat C."/>
            <person name="Riley R."/>
            <person name="Ohm R."/>
            <person name="Sun H."/>
            <person name="Tunlid A."/>
            <person name="Henrissat B."/>
            <person name="Grigoriev I.V."/>
            <person name="Hibbett D.S."/>
            <person name="Martin F."/>
        </authorList>
    </citation>
    <scope>NUCLEOTIDE SEQUENCE [LARGE SCALE GENOMIC DNA]</scope>
    <source>
        <strain evidence="7">F 1598</strain>
    </source>
</reference>
<evidence type="ECO:0000259" key="5">
    <source>
        <dbReference type="PROSITE" id="PS50072"/>
    </source>
</evidence>
<keyword evidence="3 4" id="KW-0413">Isomerase</keyword>
<dbReference type="InParanoid" id="A0A0C3AH44"/>
<dbReference type="PANTHER" id="PTHR11071:SF561">
    <property type="entry name" value="PEPTIDYL-PROLYL CIS-TRANS ISOMERASE D-RELATED"/>
    <property type="match status" value="1"/>
</dbReference>
<dbReference type="EC" id="5.2.1.8" evidence="4"/>
<dbReference type="PROSITE" id="PS50072">
    <property type="entry name" value="CSA_PPIASE_2"/>
    <property type="match status" value="1"/>
</dbReference>
<dbReference type="Gene3D" id="2.40.100.10">
    <property type="entry name" value="Cyclophilin-like"/>
    <property type="match status" value="1"/>
</dbReference>
<dbReference type="PRINTS" id="PR00153">
    <property type="entry name" value="CSAPPISMRASE"/>
</dbReference>
<dbReference type="STRING" id="765440.A0A0C3AH44"/>
<dbReference type="OrthoDB" id="408413at2759"/>
<dbReference type="SUPFAM" id="SSF50891">
    <property type="entry name" value="Cyclophilin-like"/>
    <property type="match status" value="1"/>
</dbReference>
<feature type="domain" description="PPIase cyclophilin-type" evidence="5">
    <location>
        <begin position="1"/>
        <end position="150"/>
    </location>
</feature>
<evidence type="ECO:0000256" key="2">
    <source>
        <dbReference type="ARBA" id="ARBA00023110"/>
    </source>
</evidence>
<comment type="similarity">
    <text evidence="4">Belongs to the cyclophilin-type PPIase family.</text>
</comment>
<dbReference type="GO" id="GO:0003755">
    <property type="term" value="F:peptidyl-prolyl cis-trans isomerase activity"/>
    <property type="evidence" value="ECO:0007669"/>
    <property type="project" value="UniProtKB-UniRule"/>
</dbReference>
<evidence type="ECO:0000313" key="7">
    <source>
        <dbReference type="Proteomes" id="UP000054166"/>
    </source>
</evidence>